<feature type="compositionally biased region" description="Basic and acidic residues" evidence="1">
    <location>
        <begin position="14"/>
        <end position="28"/>
    </location>
</feature>
<evidence type="ECO:0008006" key="4">
    <source>
        <dbReference type="Google" id="ProtNLM"/>
    </source>
</evidence>
<feature type="compositionally biased region" description="Basic residues" evidence="1">
    <location>
        <begin position="1"/>
        <end position="13"/>
    </location>
</feature>
<protein>
    <recommendedName>
        <fullName evidence="4">Ferritin-like domain-containing protein</fullName>
    </recommendedName>
</protein>
<sequence length="408" mass="46719">MPNVHRRGSRPRRPGHESRNPQEARDKARELGWEDGLIELALAKGHSLQVIWQALRAGVDGQRAKEFLQGGQTAIPRDLSWMNVPTEWGIRARPSDPAMGLTIADLMIGTYGDVPDVWTNRSEIARGSYPNPIVEDMGYTIFEKALVWADCCVPLYEEAIRDRWVSATDLNWNSLEPLPHDLERAVCQFMTEQSERAYFTGALWSGWLPEISYGFLELKLFLSTIIYDLARHSEAFRKRALANGGGLGLQAPTDYSRVAKEARSFPELAAILFVQDSMLYTLFSHGDEFAQNELERDLYRFVARDRKRMLDYHIERMKHMLFKLPDRRDEQNLYFNKAESRMGKDWADPAVSEPLAILLGGGVANIEEGKRKLRDLRKLQVDNYLADLQKATFIRKHINGRLEQAIQA</sequence>
<dbReference type="EMBL" id="CP115149">
    <property type="protein sequence ID" value="WBL36373.1"/>
    <property type="molecule type" value="Genomic_DNA"/>
</dbReference>
<organism evidence="2 3">
    <name type="scientific">Tepidiforma flava</name>
    <dbReference type="NCBI Taxonomy" id="3004094"/>
    <lineage>
        <taxon>Bacteria</taxon>
        <taxon>Bacillati</taxon>
        <taxon>Chloroflexota</taxon>
        <taxon>Tepidiformia</taxon>
        <taxon>Tepidiformales</taxon>
        <taxon>Tepidiformaceae</taxon>
        <taxon>Tepidiforma</taxon>
    </lineage>
</organism>
<dbReference type="RefSeq" id="WP_270056897.1">
    <property type="nucleotide sequence ID" value="NZ_CP115149.1"/>
</dbReference>
<evidence type="ECO:0000256" key="1">
    <source>
        <dbReference type="SAM" id="MobiDB-lite"/>
    </source>
</evidence>
<evidence type="ECO:0000313" key="2">
    <source>
        <dbReference type="EMBL" id="WBL36373.1"/>
    </source>
</evidence>
<feature type="region of interest" description="Disordered" evidence="1">
    <location>
        <begin position="1"/>
        <end position="28"/>
    </location>
</feature>
<accession>A0ABY7M8M5</accession>
<gene>
    <name evidence="2" type="ORF">O0235_02030</name>
</gene>
<evidence type="ECO:0000313" key="3">
    <source>
        <dbReference type="Proteomes" id="UP001212803"/>
    </source>
</evidence>
<keyword evidence="3" id="KW-1185">Reference proteome</keyword>
<reference evidence="2 3" key="1">
    <citation type="journal article" date="2023" name="ISME J.">
        <title>Thermophilic Dehalococcoidia with unusual traits shed light on an unexpected past.</title>
        <authorList>
            <person name="Palmer M."/>
            <person name="Covington J.K."/>
            <person name="Zhou E.M."/>
            <person name="Thomas S.C."/>
            <person name="Habib N."/>
            <person name="Seymour C.O."/>
            <person name="Lai D."/>
            <person name="Johnston J."/>
            <person name="Hashimi A."/>
            <person name="Jiao J.Y."/>
            <person name="Muok A.R."/>
            <person name="Liu L."/>
            <person name="Xian W.D."/>
            <person name="Zhi X.Y."/>
            <person name="Li M.M."/>
            <person name="Silva L.P."/>
            <person name="Bowen B.P."/>
            <person name="Louie K."/>
            <person name="Briegel A."/>
            <person name="Pett-Ridge J."/>
            <person name="Weber P.K."/>
            <person name="Tocheva E.I."/>
            <person name="Woyke T."/>
            <person name="Northen T.R."/>
            <person name="Mayali X."/>
            <person name="Li W.J."/>
            <person name="Hedlund B.P."/>
        </authorList>
    </citation>
    <scope>NUCLEOTIDE SEQUENCE [LARGE SCALE GENOMIC DNA]</scope>
    <source>
        <strain evidence="2 3">YIM 72310</strain>
    </source>
</reference>
<proteinExistence type="predicted"/>
<dbReference type="Proteomes" id="UP001212803">
    <property type="component" value="Chromosome"/>
</dbReference>
<name>A0ABY7M8M5_9CHLR</name>